<dbReference type="InterPro" id="IPR006664">
    <property type="entry name" value="OMP_bac"/>
</dbReference>
<keyword evidence="2" id="KW-0813">Transport</keyword>
<name>A0ABQ1S975_9SPHN</name>
<keyword evidence="5 11" id="KW-0732">Signal</keyword>
<evidence type="ECO:0000256" key="4">
    <source>
        <dbReference type="ARBA" id="ARBA00022692"/>
    </source>
</evidence>
<dbReference type="SUPFAM" id="SSF56925">
    <property type="entry name" value="OMPA-like"/>
    <property type="match status" value="1"/>
</dbReference>
<evidence type="ECO:0000313" key="13">
    <source>
        <dbReference type="EMBL" id="GGE01935.1"/>
    </source>
</evidence>
<protein>
    <submittedName>
        <fullName evidence="13">Membrane protein</fullName>
    </submittedName>
</protein>
<evidence type="ECO:0000256" key="11">
    <source>
        <dbReference type="SAM" id="SignalP"/>
    </source>
</evidence>
<dbReference type="InterPro" id="IPR006665">
    <property type="entry name" value="OmpA-like"/>
</dbReference>
<feature type="signal peptide" evidence="11">
    <location>
        <begin position="1"/>
        <end position="21"/>
    </location>
</feature>
<comment type="subcellular location">
    <subcellularLocation>
        <location evidence="1">Cell outer membrane</location>
        <topology evidence="1">Multi-pass membrane protein</topology>
    </subcellularLocation>
</comment>
<evidence type="ECO:0000256" key="7">
    <source>
        <dbReference type="ARBA" id="ARBA00023114"/>
    </source>
</evidence>
<evidence type="ECO:0000256" key="3">
    <source>
        <dbReference type="ARBA" id="ARBA00022452"/>
    </source>
</evidence>
<dbReference type="Proteomes" id="UP000619041">
    <property type="component" value="Unassembled WGS sequence"/>
</dbReference>
<keyword evidence="14" id="KW-1185">Reference proteome</keyword>
<dbReference type="PANTHER" id="PTHR30329:SF21">
    <property type="entry name" value="LIPOPROTEIN YIAD-RELATED"/>
    <property type="match status" value="1"/>
</dbReference>
<evidence type="ECO:0000256" key="8">
    <source>
        <dbReference type="ARBA" id="ARBA00023136"/>
    </source>
</evidence>
<dbReference type="InterPro" id="IPR027385">
    <property type="entry name" value="Beta-barrel_OMP"/>
</dbReference>
<dbReference type="CDD" id="cd07185">
    <property type="entry name" value="OmpA_C-like"/>
    <property type="match status" value="1"/>
</dbReference>
<dbReference type="PRINTS" id="PR01021">
    <property type="entry name" value="OMPADOMAIN"/>
</dbReference>
<evidence type="ECO:0000256" key="5">
    <source>
        <dbReference type="ARBA" id="ARBA00022729"/>
    </source>
</evidence>
<dbReference type="Gene3D" id="3.30.1330.60">
    <property type="entry name" value="OmpA-like domain"/>
    <property type="match status" value="1"/>
</dbReference>
<proteinExistence type="predicted"/>
<evidence type="ECO:0000313" key="14">
    <source>
        <dbReference type="Proteomes" id="UP000619041"/>
    </source>
</evidence>
<dbReference type="Gene3D" id="2.40.160.20">
    <property type="match status" value="1"/>
</dbReference>
<dbReference type="PROSITE" id="PS51123">
    <property type="entry name" value="OMPA_2"/>
    <property type="match status" value="1"/>
</dbReference>
<evidence type="ECO:0000259" key="12">
    <source>
        <dbReference type="PROSITE" id="PS51123"/>
    </source>
</evidence>
<evidence type="ECO:0000256" key="2">
    <source>
        <dbReference type="ARBA" id="ARBA00022448"/>
    </source>
</evidence>
<gene>
    <name evidence="13" type="ORF">GCM10011515_22010</name>
</gene>
<dbReference type="PANTHER" id="PTHR30329">
    <property type="entry name" value="STATOR ELEMENT OF FLAGELLAR MOTOR COMPLEX"/>
    <property type="match status" value="1"/>
</dbReference>
<accession>A0ABQ1S975</accession>
<dbReference type="EMBL" id="BMKL01000001">
    <property type="protein sequence ID" value="GGE01935.1"/>
    <property type="molecule type" value="Genomic_DNA"/>
</dbReference>
<keyword evidence="8 10" id="KW-0472">Membrane</keyword>
<keyword evidence="4" id="KW-0812">Transmembrane</keyword>
<evidence type="ECO:0000256" key="10">
    <source>
        <dbReference type="PROSITE-ProRule" id="PRU00473"/>
    </source>
</evidence>
<evidence type="ECO:0000256" key="9">
    <source>
        <dbReference type="ARBA" id="ARBA00023237"/>
    </source>
</evidence>
<dbReference type="InterPro" id="IPR011250">
    <property type="entry name" value="OMP/PagP_B-barrel"/>
</dbReference>
<dbReference type="SUPFAM" id="SSF103088">
    <property type="entry name" value="OmpA-like"/>
    <property type="match status" value="1"/>
</dbReference>
<keyword evidence="3" id="KW-1134">Transmembrane beta strand</keyword>
<keyword evidence="6" id="KW-0406">Ion transport</keyword>
<dbReference type="Pfam" id="PF00691">
    <property type="entry name" value="OmpA"/>
    <property type="match status" value="1"/>
</dbReference>
<comment type="caution">
    <text evidence="13">The sequence shown here is derived from an EMBL/GenBank/DDBJ whole genome shotgun (WGS) entry which is preliminary data.</text>
</comment>
<organism evidence="13 14">
    <name type="scientific">Tsuneonella deserti</name>
    <dbReference type="NCBI Taxonomy" id="2035528"/>
    <lineage>
        <taxon>Bacteria</taxon>
        <taxon>Pseudomonadati</taxon>
        <taxon>Pseudomonadota</taxon>
        <taxon>Alphaproteobacteria</taxon>
        <taxon>Sphingomonadales</taxon>
        <taxon>Erythrobacteraceae</taxon>
        <taxon>Tsuneonella</taxon>
    </lineage>
</organism>
<feature type="chain" id="PRO_5046575304" evidence="11">
    <location>
        <begin position="22"/>
        <end position="382"/>
    </location>
</feature>
<keyword evidence="7" id="KW-0626">Porin</keyword>
<keyword evidence="9" id="KW-0998">Cell outer membrane</keyword>
<evidence type="ECO:0000256" key="1">
    <source>
        <dbReference type="ARBA" id="ARBA00004571"/>
    </source>
</evidence>
<evidence type="ECO:0000256" key="6">
    <source>
        <dbReference type="ARBA" id="ARBA00023065"/>
    </source>
</evidence>
<dbReference type="InterPro" id="IPR050330">
    <property type="entry name" value="Bact_OuterMem_StrucFunc"/>
</dbReference>
<dbReference type="RefSeq" id="WP_188645176.1">
    <property type="nucleotide sequence ID" value="NZ_BMKL01000001.1"/>
</dbReference>
<feature type="domain" description="OmpA-like" evidence="12">
    <location>
        <begin position="263"/>
        <end position="380"/>
    </location>
</feature>
<dbReference type="InterPro" id="IPR036737">
    <property type="entry name" value="OmpA-like_sf"/>
</dbReference>
<reference evidence="14" key="1">
    <citation type="journal article" date="2019" name="Int. J. Syst. Evol. Microbiol.">
        <title>The Global Catalogue of Microorganisms (GCM) 10K type strain sequencing project: providing services to taxonomists for standard genome sequencing and annotation.</title>
        <authorList>
            <consortium name="The Broad Institute Genomics Platform"/>
            <consortium name="The Broad Institute Genome Sequencing Center for Infectious Disease"/>
            <person name="Wu L."/>
            <person name="Ma J."/>
        </authorList>
    </citation>
    <scope>NUCLEOTIDE SEQUENCE [LARGE SCALE GENOMIC DNA]</scope>
    <source>
        <strain evidence="14">CGMCC 1.15959</strain>
    </source>
</reference>
<dbReference type="Pfam" id="PF13505">
    <property type="entry name" value="OMP_b-brl"/>
    <property type="match status" value="1"/>
</dbReference>
<sequence>MRKLVIGMALASTAIASPVLARDGAWYVELDGGPMIVEDIEFDLPNAPNDVIVDTHYGYDFGGIVGYDFGFIRLEAEGSYRAADLDQIQVGSAGVTSRTGFFARNDTYDAIGDASVLSFMVNALADFGPDDGLQGFVGGGVGVARTKFDGVTVNTAGPGFLDDSDSGFAWQLLAGVRAPLTDNIDVGLKYRFFNTDTLDLVDTVGRDVNGKWRSHSLLGTIAFNFGGAPAPMQTCWDGTQLPMDATCPARPVPPPPPPPPPAPVVQCNKGPYIVFFEWDRSDITPEAATILNNAASAYANCGAAAVMLAGHADRSGSAQYNVGLSQRRADAVRSYMTARGIPDTRISTEAFGETQPRVPTADGVRELQNRRVEITYGPGSGY</sequence>